<keyword evidence="1" id="KW-0812">Transmembrane</keyword>
<dbReference type="OrthoDB" id="263957at2759"/>
<feature type="transmembrane region" description="Helical" evidence="1">
    <location>
        <begin position="90"/>
        <end position="116"/>
    </location>
</feature>
<dbReference type="PANTHER" id="PTHR23516:SF23">
    <property type="entry name" value="MOLYBDATE-ANION TRANSPORTER"/>
    <property type="match status" value="1"/>
</dbReference>
<reference evidence="2 3" key="1">
    <citation type="journal article" date="2015" name="Genome Biol.">
        <title>Comparative genomics of Steinernema reveals deeply conserved gene regulatory networks.</title>
        <authorList>
            <person name="Dillman A.R."/>
            <person name="Macchietto M."/>
            <person name="Porter C.F."/>
            <person name="Rogers A."/>
            <person name="Williams B."/>
            <person name="Antoshechkin I."/>
            <person name="Lee M.M."/>
            <person name="Goodwin Z."/>
            <person name="Lu X."/>
            <person name="Lewis E.E."/>
            <person name="Goodrich-Blair H."/>
            <person name="Stock S.P."/>
            <person name="Adams B.J."/>
            <person name="Sternberg P.W."/>
            <person name="Mortazavi A."/>
        </authorList>
    </citation>
    <scope>NUCLEOTIDE SEQUENCE [LARGE SCALE GENOMIC DNA]</scope>
    <source>
        <strain evidence="2 3">ALL</strain>
    </source>
</reference>
<evidence type="ECO:0000313" key="3">
    <source>
        <dbReference type="Proteomes" id="UP000298663"/>
    </source>
</evidence>
<dbReference type="GO" id="GO:0016020">
    <property type="term" value="C:membrane"/>
    <property type="evidence" value="ECO:0007669"/>
    <property type="project" value="InterPro"/>
</dbReference>
<dbReference type="Gene3D" id="1.20.1250.20">
    <property type="entry name" value="MFS general substrate transporter like domains"/>
    <property type="match status" value="1"/>
</dbReference>
<dbReference type="EMBL" id="CM016762">
    <property type="protein sequence ID" value="TMS38821.1"/>
    <property type="molecule type" value="Genomic_DNA"/>
</dbReference>
<organism evidence="2 3">
    <name type="scientific">Steinernema carpocapsae</name>
    <name type="common">Entomopathogenic nematode</name>
    <dbReference type="NCBI Taxonomy" id="34508"/>
    <lineage>
        <taxon>Eukaryota</taxon>
        <taxon>Metazoa</taxon>
        <taxon>Ecdysozoa</taxon>
        <taxon>Nematoda</taxon>
        <taxon>Chromadorea</taxon>
        <taxon>Rhabditida</taxon>
        <taxon>Tylenchina</taxon>
        <taxon>Panagrolaimomorpha</taxon>
        <taxon>Strongyloidoidea</taxon>
        <taxon>Steinernematidae</taxon>
        <taxon>Steinernema</taxon>
    </lineage>
</organism>
<feature type="transmembrane region" description="Helical" evidence="1">
    <location>
        <begin position="405"/>
        <end position="423"/>
    </location>
</feature>
<feature type="transmembrane region" description="Helical" evidence="1">
    <location>
        <begin position="137"/>
        <end position="158"/>
    </location>
</feature>
<protein>
    <recommendedName>
        <fullName evidence="4">Major facilitator superfamily (MFS) profile domain-containing protein</fullName>
    </recommendedName>
</protein>
<feature type="transmembrane region" description="Helical" evidence="1">
    <location>
        <begin position="260"/>
        <end position="282"/>
    </location>
</feature>
<dbReference type="Proteomes" id="UP000298663">
    <property type="component" value="Chromosome X"/>
</dbReference>
<feature type="transmembrane region" description="Helical" evidence="1">
    <location>
        <begin position="429"/>
        <end position="451"/>
    </location>
</feature>
<dbReference type="PANTHER" id="PTHR23516">
    <property type="entry name" value="SAM (S-ADENOSYL METHIONINE) TRANSPORTER"/>
    <property type="match status" value="1"/>
</dbReference>
<comment type="caution">
    <text evidence="2">The sequence shown here is derived from an EMBL/GenBank/DDBJ whole genome shotgun (WGS) entry which is preliminary data.</text>
</comment>
<keyword evidence="1" id="KW-0472">Membrane</keyword>
<feature type="transmembrane region" description="Helical" evidence="1">
    <location>
        <begin position="222"/>
        <end position="239"/>
    </location>
</feature>
<dbReference type="InterPro" id="IPR008509">
    <property type="entry name" value="MOT2/MFSD5"/>
</dbReference>
<dbReference type="GO" id="GO:0015098">
    <property type="term" value="F:molybdate ion transmembrane transporter activity"/>
    <property type="evidence" value="ECO:0007669"/>
    <property type="project" value="InterPro"/>
</dbReference>
<feature type="transmembrane region" description="Helical" evidence="1">
    <location>
        <begin position="463"/>
        <end position="483"/>
    </location>
</feature>
<dbReference type="AlphaFoldDB" id="A0A4U8UZ66"/>
<dbReference type="InterPro" id="IPR036259">
    <property type="entry name" value="MFS_trans_sf"/>
</dbReference>
<feature type="transmembrane region" description="Helical" evidence="1">
    <location>
        <begin position="199"/>
        <end position="216"/>
    </location>
</feature>
<keyword evidence="3" id="KW-1185">Reference proteome</keyword>
<dbReference type="SUPFAM" id="SSF103473">
    <property type="entry name" value="MFS general substrate transporter"/>
    <property type="match status" value="1"/>
</dbReference>
<evidence type="ECO:0008006" key="4">
    <source>
        <dbReference type="Google" id="ProtNLM"/>
    </source>
</evidence>
<name>A0A4U8UZ66_STECR</name>
<feature type="transmembrane region" description="Helical" evidence="1">
    <location>
        <begin position="170"/>
        <end position="187"/>
    </location>
</feature>
<accession>A0A4U8UZ66</accession>
<gene>
    <name evidence="2" type="ORF">L596_005461</name>
</gene>
<keyword evidence="1" id="KW-1133">Transmembrane helix</keyword>
<feature type="transmembrane region" description="Helical" evidence="1">
    <location>
        <begin position="288"/>
        <end position="308"/>
    </location>
</feature>
<feature type="transmembrane region" description="Helical" evidence="1">
    <location>
        <begin position="338"/>
        <end position="356"/>
    </location>
</feature>
<feature type="transmembrane region" description="Helical" evidence="1">
    <location>
        <begin position="52"/>
        <end position="70"/>
    </location>
</feature>
<reference evidence="2 3" key="2">
    <citation type="journal article" date="2019" name="G3 (Bethesda)">
        <title>Hybrid Assembly of the Genome of the Entomopathogenic Nematode Steinernema carpocapsae Identifies the X-Chromosome.</title>
        <authorList>
            <person name="Serra L."/>
            <person name="Macchietto M."/>
            <person name="Macias-Munoz A."/>
            <person name="McGill C.J."/>
            <person name="Rodriguez I.M."/>
            <person name="Rodriguez B."/>
            <person name="Murad R."/>
            <person name="Mortazavi A."/>
        </authorList>
    </citation>
    <scope>NUCLEOTIDE SEQUENCE [LARGE SCALE GENOMIC DNA]</scope>
    <source>
        <strain evidence="2 3">ALL</strain>
    </source>
</reference>
<evidence type="ECO:0000256" key="1">
    <source>
        <dbReference type="SAM" id="Phobius"/>
    </source>
</evidence>
<dbReference type="Pfam" id="PF05631">
    <property type="entry name" value="MFS_5"/>
    <property type="match status" value="1"/>
</dbReference>
<dbReference type="CDD" id="cd17487">
    <property type="entry name" value="MFS_MFSD5_like"/>
    <property type="match status" value="1"/>
</dbReference>
<dbReference type="EMBL" id="AZBU02000001">
    <property type="protein sequence ID" value="TMS38821.1"/>
    <property type="molecule type" value="Genomic_DNA"/>
</dbReference>
<feature type="transmembrane region" description="Helical" evidence="1">
    <location>
        <begin position="376"/>
        <end position="393"/>
    </location>
</feature>
<proteinExistence type="predicted"/>
<evidence type="ECO:0000313" key="2">
    <source>
        <dbReference type="EMBL" id="TMS38821.1"/>
    </source>
</evidence>
<sequence>MAARAESSFYTTGQTHRALISRVTLKRSTDTISHNGLQPPAIKHDEISRHGFCFISSGLSLACIAPLSLAKSTPSSRPLPLIALLTHVRFSLQASFMLFVVGLYGLSAVCFVLYLYTKSKVSVPEDAQFLGFQRSYLTIYLMAVAGDWLQGPHVYALYDYYGMTKHEIEILFIAGFGSSLCFGTFIGSIADKFGRKSNCFLYAVLYGLSCVTKHFGQFEILLAGRLLGGIATSILYSAFESWLVFEHNKRGYNDQQLSNIFSYATLGNSIVAIISGVAAQFVANLFGFVAPFDLSLTILALMAVVLVFTWPENYGNSNVAVHRSFVESFNAIKSDPKVLCVGLVQSLFEGAMYTFVLEWTPALQESAGQGDTIPHGYIFSSFMLAVMIGSSLFKLLSKHHRPESFMRFVLFAAGLALATPVFFLDNTTLLFAAFIVFEMCVGIFWPAMGYLRGIIIPETSRSTTMNFFRIPLNMIVIVILYNNLPMVRIFQFCVLCLLTASGIQHYLYSLSPSSIQSDRSQQPSKVPLNEEV</sequence>